<evidence type="ECO:0000313" key="2">
    <source>
        <dbReference type="Proteomes" id="UP000664534"/>
    </source>
</evidence>
<keyword evidence="2" id="KW-1185">Reference proteome</keyword>
<protein>
    <submittedName>
        <fullName evidence="1">Uncharacterized protein</fullName>
    </submittedName>
</protein>
<dbReference type="AlphaFoldDB" id="A0A8H3G5H7"/>
<proteinExistence type="predicted"/>
<reference evidence="1" key="1">
    <citation type="submission" date="2021-03" db="EMBL/GenBank/DDBJ databases">
        <authorList>
            <person name="Tagirdzhanova G."/>
        </authorList>
    </citation>
    <scope>NUCLEOTIDE SEQUENCE</scope>
</reference>
<dbReference type="EMBL" id="CAJPDT010000080">
    <property type="protein sequence ID" value="CAF9934967.1"/>
    <property type="molecule type" value="Genomic_DNA"/>
</dbReference>
<name>A0A8H3G5H7_9LECA</name>
<comment type="caution">
    <text evidence="1">The sequence shown here is derived from an EMBL/GenBank/DDBJ whole genome shotgun (WGS) entry which is preliminary data.</text>
</comment>
<dbReference type="Proteomes" id="UP000664534">
    <property type="component" value="Unassembled WGS sequence"/>
</dbReference>
<gene>
    <name evidence="1" type="ORF">IMSHALPRED_010053</name>
</gene>
<accession>A0A8H3G5H7</accession>
<evidence type="ECO:0000313" key="1">
    <source>
        <dbReference type="EMBL" id="CAF9934967.1"/>
    </source>
</evidence>
<dbReference type="OrthoDB" id="88410at2759"/>
<organism evidence="1 2">
    <name type="scientific">Imshaugia aleurites</name>
    <dbReference type="NCBI Taxonomy" id="172621"/>
    <lineage>
        <taxon>Eukaryota</taxon>
        <taxon>Fungi</taxon>
        <taxon>Dikarya</taxon>
        <taxon>Ascomycota</taxon>
        <taxon>Pezizomycotina</taxon>
        <taxon>Lecanoromycetes</taxon>
        <taxon>OSLEUM clade</taxon>
        <taxon>Lecanoromycetidae</taxon>
        <taxon>Lecanorales</taxon>
        <taxon>Lecanorineae</taxon>
        <taxon>Parmeliaceae</taxon>
        <taxon>Imshaugia</taxon>
    </lineage>
</organism>
<sequence length="64" mass="6980">MNIGKKSTCPNCHGATWFGGDAADIPDVLDIYPKEEWCSCGPKIEVAGKEYPPQGPKADSWGRR</sequence>